<organism evidence="1">
    <name type="scientific">Arundo donax</name>
    <name type="common">Giant reed</name>
    <name type="synonym">Donax arundinaceus</name>
    <dbReference type="NCBI Taxonomy" id="35708"/>
    <lineage>
        <taxon>Eukaryota</taxon>
        <taxon>Viridiplantae</taxon>
        <taxon>Streptophyta</taxon>
        <taxon>Embryophyta</taxon>
        <taxon>Tracheophyta</taxon>
        <taxon>Spermatophyta</taxon>
        <taxon>Magnoliopsida</taxon>
        <taxon>Liliopsida</taxon>
        <taxon>Poales</taxon>
        <taxon>Poaceae</taxon>
        <taxon>PACMAD clade</taxon>
        <taxon>Arundinoideae</taxon>
        <taxon>Arundineae</taxon>
        <taxon>Arundo</taxon>
    </lineage>
</organism>
<sequence>MAISSNCSNYTWQFIGSNHTSTLVQEMHMLFQVIF</sequence>
<name>A0A0A9FK11_ARUDO</name>
<protein>
    <submittedName>
        <fullName evidence="1">Uncharacterized protein</fullName>
    </submittedName>
</protein>
<dbReference type="EMBL" id="GBRH01184516">
    <property type="protein sequence ID" value="JAE13380.1"/>
    <property type="molecule type" value="Transcribed_RNA"/>
</dbReference>
<reference evidence="1" key="1">
    <citation type="submission" date="2014-09" db="EMBL/GenBank/DDBJ databases">
        <authorList>
            <person name="Magalhaes I.L.F."/>
            <person name="Oliveira U."/>
            <person name="Santos F.R."/>
            <person name="Vidigal T.H.D.A."/>
            <person name="Brescovit A.D."/>
            <person name="Santos A.J."/>
        </authorList>
    </citation>
    <scope>NUCLEOTIDE SEQUENCE</scope>
    <source>
        <tissue evidence="1">Shoot tissue taken approximately 20 cm above the soil surface</tissue>
    </source>
</reference>
<proteinExistence type="predicted"/>
<accession>A0A0A9FK11</accession>
<reference evidence="1" key="2">
    <citation type="journal article" date="2015" name="Data Brief">
        <title>Shoot transcriptome of the giant reed, Arundo donax.</title>
        <authorList>
            <person name="Barrero R.A."/>
            <person name="Guerrero F.D."/>
            <person name="Moolhuijzen P."/>
            <person name="Goolsby J.A."/>
            <person name="Tidwell J."/>
            <person name="Bellgard S.E."/>
            <person name="Bellgard M.I."/>
        </authorList>
    </citation>
    <scope>NUCLEOTIDE SEQUENCE</scope>
    <source>
        <tissue evidence="1">Shoot tissue taken approximately 20 cm above the soil surface</tissue>
    </source>
</reference>
<evidence type="ECO:0000313" key="1">
    <source>
        <dbReference type="EMBL" id="JAE13380.1"/>
    </source>
</evidence>
<dbReference type="AlphaFoldDB" id="A0A0A9FK11"/>